<evidence type="ECO:0000313" key="1">
    <source>
        <dbReference type="EMBL" id="MBA0851583.1"/>
    </source>
</evidence>
<keyword evidence="2" id="KW-1185">Reference proteome</keyword>
<protein>
    <submittedName>
        <fullName evidence="1">Uncharacterized protein</fullName>
    </submittedName>
</protein>
<dbReference type="OrthoDB" id="987194at2759"/>
<evidence type="ECO:0000313" key="2">
    <source>
        <dbReference type="Proteomes" id="UP000593576"/>
    </source>
</evidence>
<dbReference type="Proteomes" id="UP000593576">
    <property type="component" value="Unassembled WGS sequence"/>
</dbReference>
<sequence>MQPYEYGPSKYNKRRVTV</sequence>
<comment type="caution">
    <text evidence="1">The sequence shown here is derived from an EMBL/GenBank/DDBJ whole genome shotgun (WGS) entry which is preliminary data.</text>
</comment>
<organism evidence="1 2">
    <name type="scientific">Gossypium schwendimanii</name>
    <name type="common">Cotton</name>
    <dbReference type="NCBI Taxonomy" id="34291"/>
    <lineage>
        <taxon>Eukaryota</taxon>
        <taxon>Viridiplantae</taxon>
        <taxon>Streptophyta</taxon>
        <taxon>Embryophyta</taxon>
        <taxon>Tracheophyta</taxon>
        <taxon>Spermatophyta</taxon>
        <taxon>Magnoliopsida</taxon>
        <taxon>eudicotyledons</taxon>
        <taxon>Gunneridae</taxon>
        <taxon>Pentapetalae</taxon>
        <taxon>rosids</taxon>
        <taxon>malvids</taxon>
        <taxon>Malvales</taxon>
        <taxon>Malvaceae</taxon>
        <taxon>Malvoideae</taxon>
        <taxon>Gossypium</taxon>
    </lineage>
</organism>
<dbReference type="EMBL" id="JABFAF010000003">
    <property type="protein sequence ID" value="MBA0851583.1"/>
    <property type="molecule type" value="Genomic_DNA"/>
</dbReference>
<proteinExistence type="predicted"/>
<name>A0A7J9KYQ1_GOSSC</name>
<reference evidence="1 2" key="1">
    <citation type="journal article" date="2019" name="Genome Biol. Evol.">
        <title>Insights into the evolution of the New World diploid cottons (Gossypium, subgenus Houzingenia) based on genome sequencing.</title>
        <authorList>
            <person name="Grover C.E."/>
            <person name="Arick M.A. 2nd"/>
            <person name="Thrash A."/>
            <person name="Conover J.L."/>
            <person name="Sanders W.S."/>
            <person name="Peterson D.G."/>
            <person name="Frelichowski J.E."/>
            <person name="Scheffler J.A."/>
            <person name="Scheffler B.E."/>
            <person name="Wendel J.F."/>
        </authorList>
    </citation>
    <scope>NUCLEOTIDE SEQUENCE [LARGE SCALE GENOMIC DNA]</scope>
    <source>
        <strain evidence="1">1</strain>
        <tissue evidence="1">Leaf</tissue>
    </source>
</reference>
<dbReference type="AlphaFoldDB" id="A0A7J9KYQ1"/>
<gene>
    <name evidence="1" type="ORF">Goshw_022445</name>
</gene>
<accession>A0A7J9KYQ1</accession>